<dbReference type="GO" id="GO:0051123">
    <property type="term" value="P:RNA polymerase II preinitiation complex assembly"/>
    <property type="evidence" value="ECO:0007669"/>
    <property type="project" value="TreeGrafter"/>
</dbReference>
<dbReference type="Proteomes" id="UP000001070">
    <property type="component" value="Unassembled WGS sequence"/>
</dbReference>
<proteinExistence type="predicted"/>
<evidence type="ECO:0000313" key="2">
    <source>
        <dbReference type="Proteomes" id="UP000001070"/>
    </source>
</evidence>
<dbReference type="GO" id="GO:0017025">
    <property type="term" value="F:TBP-class protein binding"/>
    <property type="evidence" value="ECO:0007669"/>
    <property type="project" value="InterPro"/>
</dbReference>
<dbReference type="HOGENOM" id="CLU_2592270_0_0_1"/>
<dbReference type="eggNOG" id="KOG0008">
    <property type="taxonomic scope" value="Eukaryota"/>
</dbReference>
<dbReference type="InterPro" id="IPR040240">
    <property type="entry name" value="TAF1"/>
</dbReference>
<sequence length="80" mass="9687">MLEEEIEKPTRSEVIDVMRTLSTEKPKAGRKCMDKFSRSNRFFIAEHQERYKDIYIVFFFNICYHDKPVIISSEFFFIPL</sequence>
<dbReference type="EMBL" id="CH916369">
    <property type="protein sequence ID" value="EDV93934.1"/>
    <property type="molecule type" value="Genomic_DNA"/>
</dbReference>
<reference evidence="1 2" key="1">
    <citation type="journal article" date="2007" name="Nature">
        <title>Evolution of genes and genomes on the Drosophila phylogeny.</title>
        <authorList>
            <consortium name="Drosophila 12 Genomes Consortium"/>
            <person name="Clark A.G."/>
            <person name="Eisen M.B."/>
            <person name="Smith D.R."/>
            <person name="Bergman C.M."/>
            <person name="Oliver B."/>
            <person name="Markow T.A."/>
            <person name="Kaufman T.C."/>
            <person name="Kellis M."/>
            <person name="Gelbart W."/>
            <person name="Iyer V.N."/>
            <person name="Pollard D.A."/>
            <person name="Sackton T.B."/>
            <person name="Larracuente A.M."/>
            <person name="Singh N.D."/>
            <person name="Abad J.P."/>
            <person name="Abt D.N."/>
            <person name="Adryan B."/>
            <person name="Aguade M."/>
            <person name="Akashi H."/>
            <person name="Anderson W.W."/>
            <person name="Aquadro C.F."/>
            <person name="Ardell D.H."/>
            <person name="Arguello R."/>
            <person name="Artieri C.G."/>
            <person name="Barbash D.A."/>
            <person name="Barker D."/>
            <person name="Barsanti P."/>
            <person name="Batterham P."/>
            <person name="Batzoglou S."/>
            <person name="Begun D."/>
            <person name="Bhutkar A."/>
            <person name="Blanco E."/>
            <person name="Bosak S.A."/>
            <person name="Bradley R.K."/>
            <person name="Brand A.D."/>
            <person name="Brent M.R."/>
            <person name="Brooks A.N."/>
            <person name="Brown R.H."/>
            <person name="Butlin R.K."/>
            <person name="Caggese C."/>
            <person name="Calvi B.R."/>
            <person name="Bernardo de Carvalho A."/>
            <person name="Caspi A."/>
            <person name="Castrezana S."/>
            <person name="Celniker S.E."/>
            <person name="Chang J.L."/>
            <person name="Chapple C."/>
            <person name="Chatterji S."/>
            <person name="Chinwalla A."/>
            <person name="Civetta A."/>
            <person name="Clifton S.W."/>
            <person name="Comeron J.M."/>
            <person name="Costello J.C."/>
            <person name="Coyne J.A."/>
            <person name="Daub J."/>
            <person name="David R.G."/>
            <person name="Delcher A.L."/>
            <person name="Delehaunty K."/>
            <person name="Do C.B."/>
            <person name="Ebling H."/>
            <person name="Edwards K."/>
            <person name="Eickbush T."/>
            <person name="Evans J.D."/>
            <person name="Filipski A."/>
            <person name="Findeiss S."/>
            <person name="Freyhult E."/>
            <person name="Fulton L."/>
            <person name="Fulton R."/>
            <person name="Garcia A.C."/>
            <person name="Gardiner A."/>
            <person name="Garfield D.A."/>
            <person name="Garvin B.E."/>
            <person name="Gibson G."/>
            <person name="Gilbert D."/>
            <person name="Gnerre S."/>
            <person name="Godfrey J."/>
            <person name="Good R."/>
            <person name="Gotea V."/>
            <person name="Gravely B."/>
            <person name="Greenberg A.J."/>
            <person name="Griffiths-Jones S."/>
            <person name="Gross S."/>
            <person name="Guigo R."/>
            <person name="Gustafson E.A."/>
            <person name="Haerty W."/>
            <person name="Hahn M.W."/>
            <person name="Halligan D.L."/>
            <person name="Halpern A.L."/>
            <person name="Halter G.M."/>
            <person name="Han M.V."/>
            <person name="Heger A."/>
            <person name="Hillier L."/>
            <person name="Hinrichs A.S."/>
            <person name="Holmes I."/>
            <person name="Hoskins R.A."/>
            <person name="Hubisz M.J."/>
            <person name="Hultmark D."/>
            <person name="Huntley M.A."/>
            <person name="Jaffe D.B."/>
            <person name="Jagadeeshan S."/>
            <person name="Jeck W.R."/>
            <person name="Johnson J."/>
            <person name="Jones C.D."/>
            <person name="Jordan W.C."/>
            <person name="Karpen G.H."/>
            <person name="Kataoka E."/>
            <person name="Keightley P.D."/>
            <person name="Kheradpour P."/>
            <person name="Kirkness E.F."/>
            <person name="Koerich L.B."/>
            <person name="Kristiansen K."/>
            <person name="Kudrna D."/>
            <person name="Kulathinal R.J."/>
            <person name="Kumar S."/>
            <person name="Kwok R."/>
            <person name="Lander E."/>
            <person name="Langley C.H."/>
            <person name="Lapoint R."/>
            <person name="Lazzaro B.P."/>
            <person name="Lee S.J."/>
            <person name="Levesque L."/>
            <person name="Li R."/>
            <person name="Lin C.F."/>
            <person name="Lin M.F."/>
            <person name="Lindblad-Toh K."/>
            <person name="Llopart A."/>
            <person name="Long M."/>
            <person name="Low L."/>
            <person name="Lozovsky E."/>
            <person name="Lu J."/>
            <person name="Luo M."/>
            <person name="Machado C.A."/>
            <person name="Makalowski W."/>
            <person name="Marzo M."/>
            <person name="Matsuda M."/>
            <person name="Matzkin L."/>
            <person name="McAllister B."/>
            <person name="McBride C.S."/>
            <person name="McKernan B."/>
            <person name="McKernan K."/>
            <person name="Mendez-Lago M."/>
            <person name="Minx P."/>
            <person name="Mollenhauer M.U."/>
            <person name="Montooth K."/>
            <person name="Mount S.M."/>
            <person name="Mu X."/>
            <person name="Myers E."/>
            <person name="Negre B."/>
            <person name="Newfeld S."/>
            <person name="Nielsen R."/>
            <person name="Noor M.A."/>
            <person name="O'Grady P."/>
            <person name="Pachter L."/>
            <person name="Papaceit M."/>
            <person name="Parisi M.J."/>
            <person name="Parisi M."/>
            <person name="Parts L."/>
            <person name="Pedersen J.S."/>
            <person name="Pesole G."/>
            <person name="Phillippy A.M."/>
            <person name="Ponting C.P."/>
            <person name="Pop M."/>
            <person name="Porcelli D."/>
            <person name="Powell J.R."/>
            <person name="Prohaska S."/>
            <person name="Pruitt K."/>
            <person name="Puig M."/>
            <person name="Quesneville H."/>
            <person name="Ram K.R."/>
            <person name="Rand D."/>
            <person name="Rasmussen M.D."/>
            <person name="Reed L.K."/>
            <person name="Reenan R."/>
            <person name="Reily A."/>
            <person name="Remington K.A."/>
            <person name="Rieger T.T."/>
            <person name="Ritchie M.G."/>
            <person name="Robin C."/>
            <person name="Rogers Y.H."/>
            <person name="Rohde C."/>
            <person name="Rozas J."/>
            <person name="Rubenfield M.J."/>
            <person name="Ruiz A."/>
            <person name="Russo S."/>
            <person name="Salzberg S.L."/>
            <person name="Sanchez-Gracia A."/>
            <person name="Saranga D.J."/>
            <person name="Sato H."/>
            <person name="Schaeffer S.W."/>
            <person name="Schatz M.C."/>
            <person name="Schlenke T."/>
            <person name="Schwartz R."/>
            <person name="Segarra C."/>
            <person name="Singh R.S."/>
            <person name="Sirot L."/>
            <person name="Sirota M."/>
            <person name="Sisneros N.B."/>
            <person name="Smith C.D."/>
            <person name="Smith T.F."/>
            <person name="Spieth J."/>
            <person name="Stage D.E."/>
            <person name="Stark A."/>
            <person name="Stephan W."/>
            <person name="Strausberg R.L."/>
            <person name="Strempel S."/>
            <person name="Sturgill D."/>
            <person name="Sutton G."/>
            <person name="Sutton G.G."/>
            <person name="Tao W."/>
            <person name="Teichmann S."/>
            <person name="Tobari Y.N."/>
            <person name="Tomimura Y."/>
            <person name="Tsolas J.M."/>
            <person name="Valente V.L."/>
            <person name="Venter E."/>
            <person name="Venter J.C."/>
            <person name="Vicario S."/>
            <person name="Vieira F.G."/>
            <person name="Vilella A.J."/>
            <person name="Villasante A."/>
            <person name="Walenz B."/>
            <person name="Wang J."/>
            <person name="Wasserman M."/>
            <person name="Watts T."/>
            <person name="Wilson D."/>
            <person name="Wilson R.K."/>
            <person name="Wing R.A."/>
            <person name="Wolfner M.F."/>
            <person name="Wong A."/>
            <person name="Wong G.K."/>
            <person name="Wu C.I."/>
            <person name="Wu G."/>
            <person name="Yamamoto D."/>
            <person name="Yang H.P."/>
            <person name="Yang S.P."/>
            <person name="Yorke J.A."/>
            <person name="Yoshida K."/>
            <person name="Zdobnov E."/>
            <person name="Zhang P."/>
            <person name="Zhang Y."/>
            <person name="Zimin A.V."/>
            <person name="Baldwin J."/>
            <person name="Abdouelleil A."/>
            <person name="Abdulkadir J."/>
            <person name="Abebe A."/>
            <person name="Abera B."/>
            <person name="Abreu J."/>
            <person name="Acer S.C."/>
            <person name="Aftuck L."/>
            <person name="Alexander A."/>
            <person name="An P."/>
            <person name="Anderson E."/>
            <person name="Anderson S."/>
            <person name="Arachi H."/>
            <person name="Azer M."/>
            <person name="Bachantsang P."/>
            <person name="Barry A."/>
            <person name="Bayul T."/>
            <person name="Berlin A."/>
            <person name="Bessette D."/>
            <person name="Bloom T."/>
            <person name="Blye J."/>
            <person name="Boguslavskiy L."/>
            <person name="Bonnet C."/>
            <person name="Boukhgalter B."/>
            <person name="Bourzgui I."/>
            <person name="Brown A."/>
            <person name="Cahill P."/>
            <person name="Channer S."/>
            <person name="Cheshatsang Y."/>
            <person name="Chuda L."/>
            <person name="Citroen M."/>
            <person name="Collymore A."/>
            <person name="Cooke P."/>
            <person name="Costello M."/>
            <person name="D'Aco K."/>
            <person name="Daza R."/>
            <person name="De Haan G."/>
            <person name="DeGray S."/>
            <person name="DeMaso C."/>
            <person name="Dhargay N."/>
            <person name="Dooley K."/>
            <person name="Dooley E."/>
            <person name="Doricent M."/>
            <person name="Dorje P."/>
            <person name="Dorjee K."/>
            <person name="Dupes A."/>
            <person name="Elong R."/>
            <person name="Falk J."/>
            <person name="Farina A."/>
            <person name="Faro S."/>
            <person name="Ferguson D."/>
            <person name="Fisher S."/>
            <person name="Foley C.D."/>
            <person name="Franke A."/>
            <person name="Friedrich D."/>
            <person name="Gadbois L."/>
            <person name="Gearin G."/>
            <person name="Gearin C.R."/>
            <person name="Giannoukos G."/>
            <person name="Goode T."/>
            <person name="Graham J."/>
            <person name="Grandbois E."/>
            <person name="Grewal S."/>
            <person name="Gyaltsen K."/>
            <person name="Hafez N."/>
            <person name="Hagos B."/>
            <person name="Hall J."/>
            <person name="Henson C."/>
            <person name="Hollinger A."/>
            <person name="Honan T."/>
            <person name="Huard M.D."/>
            <person name="Hughes L."/>
            <person name="Hurhula B."/>
            <person name="Husby M.E."/>
            <person name="Kamat A."/>
            <person name="Kanga B."/>
            <person name="Kashin S."/>
            <person name="Khazanovich D."/>
            <person name="Kisner P."/>
            <person name="Lance K."/>
            <person name="Lara M."/>
            <person name="Lee W."/>
            <person name="Lennon N."/>
            <person name="Letendre F."/>
            <person name="LeVine R."/>
            <person name="Lipovsky A."/>
            <person name="Liu X."/>
            <person name="Liu J."/>
            <person name="Liu S."/>
            <person name="Lokyitsang T."/>
            <person name="Lokyitsang Y."/>
            <person name="Lubonja R."/>
            <person name="Lui A."/>
            <person name="MacDonald P."/>
            <person name="Magnisalis V."/>
            <person name="Maru K."/>
            <person name="Matthews C."/>
            <person name="McCusker W."/>
            <person name="McDonough S."/>
            <person name="Mehta T."/>
            <person name="Meldrim J."/>
            <person name="Meneus L."/>
            <person name="Mihai O."/>
            <person name="Mihalev A."/>
            <person name="Mihova T."/>
            <person name="Mittelman R."/>
            <person name="Mlenga V."/>
            <person name="Montmayeur A."/>
            <person name="Mulrain L."/>
            <person name="Navidi A."/>
            <person name="Naylor J."/>
            <person name="Negash T."/>
            <person name="Nguyen T."/>
            <person name="Nguyen N."/>
            <person name="Nicol R."/>
            <person name="Norbu C."/>
            <person name="Norbu N."/>
            <person name="Novod N."/>
            <person name="O'Neill B."/>
            <person name="Osman S."/>
            <person name="Markiewicz E."/>
            <person name="Oyono O.L."/>
            <person name="Patti C."/>
            <person name="Phunkhang P."/>
            <person name="Pierre F."/>
            <person name="Priest M."/>
            <person name="Raghuraman S."/>
            <person name="Rege F."/>
            <person name="Reyes R."/>
            <person name="Rise C."/>
            <person name="Rogov P."/>
            <person name="Ross K."/>
            <person name="Ryan E."/>
            <person name="Settipalli S."/>
            <person name="Shea T."/>
            <person name="Sherpa N."/>
            <person name="Shi L."/>
            <person name="Shih D."/>
            <person name="Sparrow T."/>
            <person name="Spaulding J."/>
            <person name="Stalker J."/>
            <person name="Stange-Thomann N."/>
            <person name="Stavropoulos S."/>
            <person name="Stone C."/>
            <person name="Strader C."/>
            <person name="Tesfaye S."/>
            <person name="Thomson T."/>
            <person name="Thoulutsang Y."/>
            <person name="Thoulutsang D."/>
            <person name="Topham K."/>
            <person name="Topping I."/>
            <person name="Tsamla T."/>
            <person name="Vassiliev H."/>
            <person name="Vo A."/>
            <person name="Wangchuk T."/>
            <person name="Wangdi T."/>
            <person name="Weiand M."/>
            <person name="Wilkinson J."/>
            <person name="Wilson A."/>
            <person name="Yadav S."/>
            <person name="Young G."/>
            <person name="Yu Q."/>
            <person name="Zembek L."/>
            <person name="Zhong D."/>
            <person name="Zimmer A."/>
            <person name="Zwirko Z."/>
            <person name="Jaffe D.B."/>
            <person name="Alvarez P."/>
            <person name="Brockman W."/>
            <person name="Butler J."/>
            <person name="Chin C."/>
            <person name="Gnerre S."/>
            <person name="Grabherr M."/>
            <person name="Kleber M."/>
            <person name="Mauceli E."/>
            <person name="MacCallum I."/>
        </authorList>
    </citation>
    <scope>NUCLEOTIDE SEQUENCE [LARGE SCALE GENOMIC DNA]</scope>
    <source>
        <strain evidence="2">Tucson 15287-2541.00</strain>
    </source>
</reference>
<organism evidence="2">
    <name type="scientific">Drosophila grimshawi</name>
    <name type="common">Hawaiian fruit fly</name>
    <name type="synonym">Idiomyia grimshawi</name>
    <dbReference type="NCBI Taxonomy" id="7222"/>
    <lineage>
        <taxon>Eukaryota</taxon>
        <taxon>Metazoa</taxon>
        <taxon>Ecdysozoa</taxon>
        <taxon>Arthropoda</taxon>
        <taxon>Hexapoda</taxon>
        <taxon>Insecta</taxon>
        <taxon>Pterygota</taxon>
        <taxon>Neoptera</taxon>
        <taxon>Endopterygota</taxon>
        <taxon>Diptera</taxon>
        <taxon>Brachycera</taxon>
        <taxon>Muscomorpha</taxon>
        <taxon>Ephydroidea</taxon>
        <taxon>Drosophilidae</taxon>
        <taxon>Drosophila</taxon>
        <taxon>Hawaiian Drosophila</taxon>
    </lineage>
</organism>
<dbReference type="GO" id="GO:0016251">
    <property type="term" value="F:RNA polymerase II general transcription initiation factor activity"/>
    <property type="evidence" value="ECO:0007669"/>
    <property type="project" value="InterPro"/>
</dbReference>
<dbReference type="GO" id="GO:0004402">
    <property type="term" value="F:histone acetyltransferase activity"/>
    <property type="evidence" value="ECO:0007669"/>
    <property type="project" value="InterPro"/>
</dbReference>
<evidence type="ECO:0000313" key="1">
    <source>
        <dbReference type="EMBL" id="EDV93934.1"/>
    </source>
</evidence>
<dbReference type="InParanoid" id="B4JI14"/>
<protein>
    <submittedName>
        <fullName evidence="1">GH17214</fullName>
    </submittedName>
</protein>
<dbReference type="GO" id="GO:0005669">
    <property type="term" value="C:transcription factor TFIID complex"/>
    <property type="evidence" value="ECO:0007669"/>
    <property type="project" value="InterPro"/>
</dbReference>
<dbReference type="STRING" id="7222.B4JI14"/>
<dbReference type="AlphaFoldDB" id="B4JI14"/>
<name>B4JI14_DROGR</name>
<gene>
    <name evidence="1" type="primary">Dgri\GH17214</name>
    <name evidence="1" type="ORF">Dgri_GH17214</name>
</gene>
<keyword evidence="2" id="KW-1185">Reference proteome</keyword>
<dbReference type="PANTHER" id="PTHR13900">
    <property type="entry name" value="TRANSCRIPTION INITIATION FACTOR TFIID"/>
    <property type="match status" value="1"/>
</dbReference>
<accession>B4JI14</accession>
<dbReference type="PANTHER" id="PTHR13900:SF0">
    <property type="entry name" value="TRANSCRIPTION INITIATION FACTOR TFIID SUBUNIT 1"/>
    <property type="match status" value="1"/>
</dbReference>